<protein>
    <recommendedName>
        <fullName evidence="1">A to I editase domain-containing protein</fullName>
    </recommendedName>
</protein>
<dbReference type="FunCoup" id="G8JQH7">
    <property type="interactions" value="230"/>
</dbReference>
<name>G8JQH7_ERECY</name>
<dbReference type="AlphaFoldDB" id="G8JQH7"/>
<dbReference type="RefSeq" id="XP_003645127.1">
    <property type="nucleotide sequence ID" value="XM_003645079.1"/>
</dbReference>
<dbReference type="EMBL" id="CP002498">
    <property type="protein sequence ID" value="AET38310.1"/>
    <property type="molecule type" value="Genomic_DNA"/>
</dbReference>
<sequence length="387" mass="43999">MCNNTRLLAEGVSELVIKQYDSLKISNKPSIKSNGIKEWTVLAGIVAIDENTNELRLISVATGVKALPNEELERSHGRMLHDSHAEILALRAFNVVLLKQMALLAANPTETCDLVERCNTTHPYRMRKRWKIALYISRPPCGDCSMDILGEDDTNYMQFSFDDCCQYINPGIRTTLRGRFNYDCKGVTRTKPGRPDSKITLSKSCSDKLASKQVISILNSTNWKLLETPVFLSYLVLPQHHREKASDGCLRNFHYRLLGLNEVHSIEMIFCSKKFNGDKEEESQTPCPISGVYINIKPMEMDIEEGILNGVLNGFYVKATRPLRKNCESILSRSSFWTLFTQLGYYVNSNSYLDFKSKQTSRNQLKEQVRLHLSSDGWIPTSADDCF</sequence>
<feature type="domain" description="A to I editase" evidence="1">
    <location>
        <begin position="59"/>
        <end position="257"/>
    </location>
</feature>
<accession>G8JQH7</accession>
<keyword evidence="3" id="KW-1185">Reference proteome</keyword>
<dbReference type="PANTHER" id="PTHR47803">
    <property type="entry name" value="TRNA-SPECIFIC ADENOSINE DEAMINASE 1"/>
    <property type="match status" value="1"/>
</dbReference>
<dbReference type="eggNOG" id="KOG2777">
    <property type="taxonomic scope" value="Eukaryota"/>
</dbReference>
<dbReference type="GeneID" id="11468349"/>
<dbReference type="PANTHER" id="PTHR47803:SF1">
    <property type="entry name" value="TRNA-SPECIFIC ADENOSINE DEAMINASE 1"/>
    <property type="match status" value="1"/>
</dbReference>
<dbReference type="OrthoDB" id="10268011at2759"/>
<dbReference type="GO" id="GO:0002100">
    <property type="term" value="P:tRNA wobble adenosine to inosine editing"/>
    <property type="evidence" value="ECO:0007669"/>
    <property type="project" value="InterPro"/>
</dbReference>
<organism evidence="2 3">
    <name type="scientific">Eremothecium cymbalariae (strain CBS 270.75 / DBVPG 7215 / KCTC 17166 / NRRL Y-17582)</name>
    <name type="common">Yeast</name>
    <dbReference type="NCBI Taxonomy" id="931890"/>
    <lineage>
        <taxon>Eukaryota</taxon>
        <taxon>Fungi</taxon>
        <taxon>Dikarya</taxon>
        <taxon>Ascomycota</taxon>
        <taxon>Saccharomycotina</taxon>
        <taxon>Saccharomycetes</taxon>
        <taxon>Saccharomycetales</taxon>
        <taxon>Saccharomycetaceae</taxon>
        <taxon>Eremothecium</taxon>
    </lineage>
</organism>
<dbReference type="GO" id="GO:0043829">
    <property type="term" value="F:tRNA-specific adenosine-37 deaminase activity"/>
    <property type="evidence" value="ECO:0007669"/>
    <property type="project" value="EnsemblFungi"/>
</dbReference>
<dbReference type="InterPro" id="IPR042935">
    <property type="entry name" value="Tad1"/>
</dbReference>
<gene>
    <name evidence="2" type="ordered locus">Ecym_2596</name>
</gene>
<dbReference type="PROSITE" id="PS50141">
    <property type="entry name" value="A_DEAMIN_EDITASE"/>
    <property type="match status" value="1"/>
</dbReference>
<dbReference type="OMA" id="KILHDCH"/>
<dbReference type="KEGG" id="erc:Ecym_2596"/>
<dbReference type="SMART" id="SM00552">
    <property type="entry name" value="ADEAMc"/>
    <property type="match status" value="1"/>
</dbReference>
<dbReference type="Pfam" id="PF02137">
    <property type="entry name" value="A_deamin"/>
    <property type="match status" value="1"/>
</dbReference>
<dbReference type="STRING" id="931890.G8JQH7"/>
<evidence type="ECO:0000313" key="2">
    <source>
        <dbReference type="EMBL" id="AET38310.1"/>
    </source>
</evidence>
<dbReference type="InterPro" id="IPR002466">
    <property type="entry name" value="A_deamin"/>
</dbReference>
<evidence type="ECO:0000313" key="3">
    <source>
        <dbReference type="Proteomes" id="UP000006790"/>
    </source>
</evidence>
<reference evidence="3" key="1">
    <citation type="journal article" date="2012" name="G3 (Bethesda)">
        <title>Pichia sorbitophila, an interspecies yeast hybrid reveals early steps of genome resolution following polyploidization.</title>
        <authorList>
            <person name="Leh Louis V."/>
            <person name="Despons L."/>
            <person name="Friedrich A."/>
            <person name="Martin T."/>
            <person name="Durrens P."/>
            <person name="Casaregola S."/>
            <person name="Neuveglise C."/>
            <person name="Fairhead C."/>
            <person name="Marck C."/>
            <person name="Cruz J.A."/>
            <person name="Straub M.L."/>
            <person name="Kugler V."/>
            <person name="Sacerdot C."/>
            <person name="Uzunov Z."/>
            <person name="Thierry A."/>
            <person name="Weiss S."/>
            <person name="Bleykasten C."/>
            <person name="De Montigny J."/>
            <person name="Jacques N."/>
            <person name="Jung P."/>
            <person name="Lemaire M."/>
            <person name="Mallet S."/>
            <person name="Morel G."/>
            <person name="Richard G.F."/>
            <person name="Sarkar A."/>
            <person name="Savel G."/>
            <person name="Schacherer J."/>
            <person name="Seret M.L."/>
            <person name="Talla E."/>
            <person name="Samson G."/>
            <person name="Jubin C."/>
            <person name="Poulain J."/>
            <person name="Vacherie B."/>
            <person name="Barbe V."/>
            <person name="Pelletier E."/>
            <person name="Sherman D.J."/>
            <person name="Westhof E."/>
            <person name="Weissenbach J."/>
            <person name="Baret P.V."/>
            <person name="Wincker P."/>
            <person name="Gaillardin C."/>
            <person name="Dujon B."/>
            <person name="Souciet J.L."/>
        </authorList>
    </citation>
    <scope>NUCLEOTIDE SEQUENCE [LARGE SCALE GENOMIC DNA]</scope>
    <source>
        <strain evidence="3">CBS 270.75 / DBVPG 7215 / KCTC 17166 / NRRL Y-17582</strain>
    </source>
</reference>
<dbReference type="InParanoid" id="G8JQH7"/>
<dbReference type="HOGENOM" id="CLU_005382_5_0_1"/>
<dbReference type="Proteomes" id="UP000006790">
    <property type="component" value="Chromosome 2"/>
</dbReference>
<evidence type="ECO:0000259" key="1">
    <source>
        <dbReference type="PROSITE" id="PS50141"/>
    </source>
</evidence>
<proteinExistence type="predicted"/>
<dbReference type="GO" id="GO:0003723">
    <property type="term" value="F:RNA binding"/>
    <property type="evidence" value="ECO:0007669"/>
    <property type="project" value="InterPro"/>
</dbReference>